<feature type="region of interest" description="Disordered" evidence="3">
    <location>
        <begin position="188"/>
        <end position="212"/>
    </location>
</feature>
<dbReference type="EMBL" id="CP136896">
    <property type="protein sequence ID" value="WOL14201.1"/>
    <property type="molecule type" value="Genomic_DNA"/>
</dbReference>
<accession>A0AAQ3KXP2</accession>
<evidence type="ECO:0000256" key="1">
    <source>
        <dbReference type="ARBA" id="ARBA00008690"/>
    </source>
</evidence>
<protein>
    <recommendedName>
        <fullName evidence="4">FAF domain-containing protein</fullName>
    </recommendedName>
</protein>
<dbReference type="Proteomes" id="UP001327560">
    <property type="component" value="Chromosome 7"/>
</dbReference>
<dbReference type="InterPro" id="IPR046431">
    <property type="entry name" value="FAF_dom"/>
</dbReference>
<gene>
    <name evidence="5" type="ORF">Cni_G22981</name>
</gene>
<comment type="similarity">
    <text evidence="1">Belongs to the fantastic four family.</text>
</comment>
<sequence length="321" mass="36114">MSAAVLQAPFQLENYARRSAPEMVVTKHDENRHGQFDIWSTIQVQMAAEPPPAPYIHPLVRRSLTSLSQRSLQICTEILGSENGSDEFSSFLEAVADDDVDFLHNAEEERAEAERHARETEELCQVTKRKRSFPPPLPSIYRRLRLRPNRRDGRLVVEAVPAPSQSYLRAQRADGRLLLFAIRTEQEDEQEIEQHKTTSSPEEEEEEQEAQVLDDRAKVKVASSFLRSSLLINKIVISADQLPPKYEARYDQQRPQLAVATSTAKAVAVAMAEAQSGCRAATKCSTICRCLHGSDVTARRCEPATGTLSHFHFLLSHVMNP</sequence>
<proteinExistence type="inferred from homology"/>
<feature type="domain" description="FAF" evidence="4">
    <location>
        <begin position="132"/>
        <end position="179"/>
    </location>
</feature>
<organism evidence="5 6">
    <name type="scientific">Canna indica</name>
    <name type="common">Indian-shot</name>
    <dbReference type="NCBI Taxonomy" id="4628"/>
    <lineage>
        <taxon>Eukaryota</taxon>
        <taxon>Viridiplantae</taxon>
        <taxon>Streptophyta</taxon>
        <taxon>Embryophyta</taxon>
        <taxon>Tracheophyta</taxon>
        <taxon>Spermatophyta</taxon>
        <taxon>Magnoliopsida</taxon>
        <taxon>Liliopsida</taxon>
        <taxon>Zingiberales</taxon>
        <taxon>Cannaceae</taxon>
        <taxon>Canna</taxon>
    </lineage>
</organism>
<evidence type="ECO:0000259" key="4">
    <source>
        <dbReference type="Pfam" id="PF11250"/>
    </source>
</evidence>
<dbReference type="Pfam" id="PF11250">
    <property type="entry name" value="FAF"/>
    <property type="match status" value="1"/>
</dbReference>
<name>A0AAQ3KXP2_9LILI</name>
<reference evidence="5 6" key="1">
    <citation type="submission" date="2023-10" db="EMBL/GenBank/DDBJ databases">
        <title>Chromosome-scale genome assembly provides insights into flower coloration mechanisms of Canna indica.</title>
        <authorList>
            <person name="Li C."/>
        </authorList>
    </citation>
    <scope>NUCLEOTIDE SEQUENCE [LARGE SCALE GENOMIC DNA]</scope>
    <source>
        <tissue evidence="5">Flower</tissue>
    </source>
</reference>
<evidence type="ECO:0000313" key="5">
    <source>
        <dbReference type="EMBL" id="WOL14201.1"/>
    </source>
</evidence>
<evidence type="ECO:0000313" key="6">
    <source>
        <dbReference type="Proteomes" id="UP001327560"/>
    </source>
</evidence>
<keyword evidence="2" id="KW-0175">Coiled coil</keyword>
<keyword evidence="6" id="KW-1185">Reference proteome</keyword>
<dbReference type="InterPro" id="IPR021410">
    <property type="entry name" value="FAF"/>
</dbReference>
<feature type="coiled-coil region" evidence="2">
    <location>
        <begin position="103"/>
        <end position="130"/>
    </location>
</feature>
<dbReference type="AlphaFoldDB" id="A0AAQ3KXP2"/>
<dbReference type="PANTHER" id="PTHR33155:SF8">
    <property type="entry name" value="PROTEIN FANTASTIC FOUR 1"/>
    <property type="match status" value="1"/>
</dbReference>
<dbReference type="PANTHER" id="PTHR33155">
    <property type="entry name" value="FANTASTIC FOUR-LIKE PROTEIN (DUF3049)"/>
    <property type="match status" value="1"/>
</dbReference>
<evidence type="ECO:0000256" key="2">
    <source>
        <dbReference type="SAM" id="Coils"/>
    </source>
</evidence>
<evidence type="ECO:0000256" key="3">
    <source>
        <dbReference type="SAM" id="MobiDB-lite"/>
    </source>
</evidence>